<dbReference type="SMART" id="SM00331">
    <property type="entry name" value="PP2C_SIG"/>
    <property type="match status" value="1"/>
</dbReference>
<comment type="caution">
    <text evidence="4">The sequence shown here is derived from an EMBL/GenBank/DDBJ whole genome shotgun (WGS) entry which is preliminary data.</text>
</comment>
<dbReference type="PANTHER" id="PTHR13832">
    <property type="entry name" value="PROTEIN PHOSPHATASE 2C"/>
    <property type="match status" value="1"/>
</dbReference>
<feature type="region of interest" description="Disordered" evidence="1">
    <location>
        <begin position="273"/>
        <end position="299"/>
    </location>
</feature>
<dbReference type="RefSeq" id="WP_345217272.1">
    <property type="nucleotide sequence ID" value="NZ_BAABGN010000012.1"/>
</dbReference>
<keyword evidence="2" id="KW-0812">Transmembrane</keyword>
<dbReference type="Proteomes" id="UP001500622">
    <property type="component" value="Unassembled WGS sequence"/>
</dbReference>
<feature type="compositionally biased region" description="Low complexity" evidence="1">
    <location>
        <begin position="273"/>
        <end position="288"/>
    </location>
</feature>
<evidence type="ECO:0000256" key="2">
    <source>
        <dbReference type="SAM" id="Phobius"/>
    </source>
</evidence>
<dbReference type="PANTHER" id="PTHR13832:SF827">
    <property type="entry name" value="PROTEIN PHOSPHATASE 1L"/>
    <property type="match status" value="1"/>
</dbReference>
<gene>
    <name evidence="4" type="ORF">GCM10023169_32090</name>
</gene>
<dbReference type="SUPFAM" id="SSF81606">
    <property type="entry name" value="PP2C-like"/>
    <property type="match status" value="1"/>
</dbReference>
<keyword evidence="2" id="KW-0472">Membrane</keyword>
<proteinExistence type="predicted"/>
<dbReference type="Gene3D" id="3.60.40.10">
    <property type="entry name" value="PPM-type phosphatase domain"/>
    <property type="match status" value="1"/>
</dbReference>
<dbReference type="PROSITE" id="PS51746">
    <property type="entry name" value="PPM_2"/>
    <property type="match status" value="1"/>
</dbReference>
<dbReference type="CDD" id="cd00143">
    <property type="entry name" value="PP2Cc"/>
    <property type="match status" value="1"/>
</dbReference>
<keyword evidence="2" id="KW-1133">Transmembrane helix</keyword>
<feature type="transmembrane region" description="Helical" evidence="2">
    <location>
        <begin position="305"/>
        <end position="327"/>
    </location>
</feature>
<protein>
    <submittedName>
        <fullName evidence="4">Protein phosphatase 2C domain-containing protein</fullName>
    </submittedName>
</protein>
<dbReference type="Pfam" id="PF13672">
    <property type="entry name" value="PP2C_2"/>
    <property type="match status" value="1"/>
</dbReference>
<feature type="region of interest" description="Disordered" evidence="1">
    <location>
        <begin position="391"/>
        <end position="439"/>
    </location>
</feature>
<keyword evidence="5" id="KW-1185">Reference proteome</keyword>
<dbReference type="InterPro" id="IPR036457">
    <property type="entry name" value="PPM-type-like_dom_sf"/>
</dbReference>
<evidence type="ECO:0000259" key="3">
    <source>
        <dbReference type="PROSITE" id="PS51746"/>
    </source>
</evidence>
<dbReference type="InterPro" id="IPR015655">
    <property type="entry name" value="PP2C"/>
</dbReference>
<dbReference type="InterPro" id="IPR001932">
    <property type="entry name" value="PPM-type_phosphatase-like_dom"/>
</dbReference>
<evidence type="ECO:0000256" key="1">
    <source>
        <dbReference type="SAM" id="MobiDB-lite"/>
    </source>
</evidence>
<evidence type="ECO:0000313" key="5">
    <source>
        <dbReference type="Proteomes" id="UP001500622"/>
    </source>
</evidence>
<dbReference type="EMBL" id="BAABGN010000012">
    <property type="protein sequence ID" value="GAA4429577.1"/>
    <property type="molecule type" value="Genomic_DNA"/>
</dbReference>
<sequence>MTVQLRFAARSDVGLVRSVNQDSGYAGPHLLVLADGMGGPAGGDIASSVAVAHLAELDDAHGADDLLDLLRSAIEAAHAELVARSDADPDLAGLGTTCIAILRAGNKLAMVHIGDSRAYLLRDGDLTQVTEDHTFVQYLVSTGRLTAEEAERHPQRNVILRALGDNEGDVQLDESLREAVPGDRWLLASDGLFGFVSHETITETLTAVEDPAACAEELIELSLRAGAPDNVTCVVTDVVDDEDGPIAADTTPQVVGAAADARLRASRGGNSAAARAAALTTSPPTAGGTEEDEVDRPRPSAARRWIGRLVAALLVLGALTGLGYAGYSWTQTQYFVAPYGDYVAVYRGIPQELGPVRLAELHERSDLRVDALTPVAQDRLESPITRRSLAGAEDVVDTLRDATVEPEPTPTPTRTPDAPSGTATTGPADDGAEPTTEPS</sequence>
<feature type="domain" description="PPM-type phosphatase" evidence="3">
    <location>
        <begin position="6"/>
        <end position="238"/>
    </location>
</feature>
<accession>A0ABP8LH42</accession>
<reference evidence="5" key="1">
    <citation type="journal article" date="2019" name="Int. J. Syst. Evol. Microbiol.">
        <title>The Global Catalogue of Microorganisms (GCM) 10K type strain sequencing project: providing services to taxonomists for standard genome sequencing and annotation.</title>
        <authorList>
            <consortium name="The Broad Institute Genomics Platform"/>
            <consortium name="The Broad Institute Genome Sequencing Center for Infectious Disease"/>
            <person name="Wu L."/>
            <person name="Ma J."/>
        </authorList>
    </citation>
    <scope>NUCLEOTIDE SEQUENCE [LARGE SCALE GENOMIC DNA]</scope>
    <source>
        <strain evidence="5">JCM 17810</strain>
    </source>
</reference>
<name>A0ABP8LH42_9MICO</name>
<evidence type="ECO:0000313" key="4">
    <source>
        <dbReference type="EMBL" id="GAA4429577.1"/>
    </source>
</evidence>
<dbReference type="SMART" id="SM00332">
    <property type="entry name" value="PP2Cc"/>
    <property type="match status" value="1"/>
</dbReference>
<organism evidence="4 5">
    <name type="scientific">Georgenia halophila</name>
    <dbReference type="NCBI Taxonomy" id="620889"/>
    <lineage>
        <taxon>Bacteria</taxon>
        <taxon>Bacillati</taxon>
        <taxon>Actinomycetota</taxon>
        <taxon>Actinomycetes</taxon>
        <taxon>Micrococcales</taxon>
        <taxon>Bogoriellaceae</taxon>
        <taxon>Georgenia</taxon>
    </lineage>
</organism>